<sequence>MFTIQLTGILKKLIVKTINENKHQFLANPEPIVASDNRIKFNIHLYVAKDASLLPVPVAQLDGLLPEVKEKLPPYIGISNVKFS</sequence>
<proteinExistence type="predicted"/>
<dbReference type="Proteomes" id="UP000184172">
    <property type="component" value="Unassembled WGS sequence"/>
</dbReference>
<name>A0A1M6LQ19_9FLAO</name>
<evidence type="ECO:0000313" key="2">
    <source>
        <dbReference type="Proteomes" id="UP000184172"/>
    </source>
</evidence>
<dbReference type="AlphaFoldDB" id="A0A1M6LQ19"/>
<protein>
    <submittedName>
        <fullName evidence="1">Uncharacterized protein</fullName>
    </submittedName>
</protein>
<dbReference type="RefSeq" id="WP_073220420.1">
    <property type="nucleotide sequence ID" value="NZ_FNNS01000022.1"/>
</dbReference>
<organism evidence="1 2">
    <name type="scientific">Aequorivita viscosa</name>
    <dbReference type="NCBI Taxonomy" id="797419"/>
    <lineage>
        <taxon>Bacteria</taxon>
        <taxon>Pseudomonadati</taxon>
        <taxon>Bacteroidota</taxon>
        <taxon>Flavobacteriia</taxon>
        <taxon>Flavobacteriales</taxon>
        <taxon>Flavobacteriaceae</taxon>
        <taxon>Aequorivita</taxon>
    </lineage>
</organism>
<accession>A0A1M6LQ19</accession>
<evidence type="ECO:0000313" key="1">
    <source>
        <dbReference type="EMBL" id="SHJ73271.1"/>
    </source>
</evidence>
<gene>
    <name evidence="1" type="ORF">SAMN04487908_1245</name>
</gene>
<dbReference type="EMBL" id="FQYV01000024">
    <property type="protein sequence ID" value="SHJ73271.1"/>
    <property type="molecule type" value="Genomic_DNA"/>
</dbReference>
<keyword evidence="2" id="KW-1185">Reference proteome</keyword>
<reference evidence="2" key="1">
    <citation type="submission" date="2016-11" db="EMBL/GenBank/DDBJ databases">
        <authorList>
            <person name="Varghese N."/>
            <person name="Submissions S."/>
        </authorList>
    </citation>
    <scope>NUCLEOTIDE SEQUENCE [LARGE SCALE GENOMIC DNA]</scope>
    <source>
        <strain evidence="2">DSM 26349</strain>
    </source>
</reference>